<dbReference type="InterPro" id="IPR013783">
    <property type="entry name" value="Ig-like_fold"/>
</dbReference>
<dbReference type="Gene3D" id="2.30.30.40">
    <property type="entry name" value="SH3 Domains"/>
    <property type="match status" value="1"/>
</dbReference>
<dbReference type="SMART" id="SM00409">
    <property type="entry name" value="IG"/>
    <property type="match status" value="1"/>
</dbReference>
<dbReference type="InterPro" id="IPR058918">
    <property type="entry name" value="KALRN/TRIO-like_spectrin"/>
</dbReference>
<dbReference type="SUPFAM" id="SSF50729">
    <property type="entry name" value="PH domain-like"/>
    <property type="match status" value="2"/>
</dbReference>
<dbReference type="SUPFAM" id="SSF50044">
    <property type="entry name" value="SH3-domain"/>
    <property type="match status" value="1"/>
</dbReference>
<dbReference type="InterPro" id="IPR003961">
    <property type="entry name" value="FN3_dom"/>
</dbReference>
<feature type="region of interest" description="Disordered" evidence="10">
    <location>
        <begin position="1851"/>
        <end position="1876"/>
    </location>
</feature>
<evidence type="ECO:0000259" key="11">
    <source>
        <dbReference type="PROSITE" id="PS50002"/>
    </source>
</evidence>
<dbReference type="SMART" id="SM00325">
    <property type="entry name" value="RhoGEF"/>
    <property type="match status" value="2"/>
</dbReference>
<feature type="compositionally biased region" description="Polar residues" evidence="10">
    <location>
        <begin position="1211"/>
        <end position="1222"/>
    </location>
</feature>
<name>A0ABN8ED19_CHISP</name>
<dbReference type="Gene3D" id="3.40.525.10">
    <property type="entry name" value="CRAL-TRIO lipid binding domain"/>
    <property type="match status" value="1"/>
</dbReference>
<dbReference type="InterPro" id="IPR000719">
    <property type="entry name" value="Prot_kinase_dom"/>
</dbReference>
<sequence length="2812" mass="309465">MEVAARALDVLPLLQERVAALTGGRDRRGGPIIWFPANSRRDRVAPDDYRRLLHYLISIPSDSVRTHGFTILIDMRGSAWAAIKPILKVLQEHFPSSVHQALVVKPDNFWQKQRTTIGAHKYKFETTMISLEALPKVIDSSQVTTDLDGTLQYDHSQWIDLRLALEELTWQAGELIDRLDDLQEDVARADFADDVTGARRAIDAHADISKRLAKVPVDELEAQGERVLQRLEAAEAACAEASGSGGEPVAFHCGSPSAVRSQLASVRSAHAHAHKLWQHKKMQLDQCFQLRLFEQDCEKMLEWIVNHRTAFLSTYVEIGRSCAAAKRLQEEHARFAAACTGGGRPSVARVTTAARRLADKRHYAEAHITALAHRLERAYKQLSAGLEERSAVLSLSVVFHHKAEAYASAVGGWGAQCAVALQLATGQGGAPCSDPRALEQHAQRHRQLYEHMCQAYTEVHSTSKKLLYQLDHLVQVCHQTDPADMQSDGSVSTAGSSGGDPAADYSSGANHVLAVIHQILGHHRALEARYHQARLKLHQRLALLLYKEDCRQVLDWLANHGEVFLQKNTGVGRNLHKARVYQKSHEHFENVAQNTYTNAEKLLAAAEELARSGECDPEEVLGVARDLEAHVAAFAARVDRRRRRLDLAVLLYTHEKELVQWLDTLRSGGGVCAADDTPEAARRALEQCAQHRAASLDACAATIAQGEALLQDLRSSGDSDATSTAAVETTLERLRGTRGALEELWSDRERRLELTLQLRHFERDALEVSSRLELWGDELQRTEPPRDPQQAEQALAAHNESVARMQHATYQVVQQGQELAAAIAEASDVMASSNSDGSEPAPLDAQARVQLLLEFLHDRQLDLEELAEERRARFEQCVQLGQFQKDAAQVVSWIRNGEAMLAASFSIPGTLAEAEQLKREHDQFQVAVEKTHASAVQVKYRADALRAANHYDPHTIREISEEVTERWQRLVTCAEERHKLVTASLNFYKTAEQVCSVLDSLEREYRRDEDWCGSAAAPSADEPAQAPALDKAAQVAALIVKHGEQKEAFLKACTLARRTAETFLKYAARSAQVHGQTAAASKAHHEQTRAILDTLLAQENKVLEHWTVRKKRLEQCQQFALFERSARAAVEWIRETQERCGAAAAAAAAGVARESRERVRLLAQLADGLVEKGHPHAVQIKEWVAAVDARYAEFSGSMEGGESEPESDSGAATSLASSQAGEQDSRSDVPPPAAGDDKRRSARRKEFIMAELLQTERAYVKDLETCITCYLREMRTDPGGVPSALQGKEEMIFGNIEEIHRFHERVFLRELDKYESMPEDVGHCFVTWAREFDMYVAYCRNKPDSNAVVVQHAGDYFERVQRKKKLEHPLAAYLIKPVQRITKYQLLLKDLQACCAEGQGEIKDGLEVMLSVPKKANDAMHLSLLEGCDVPADSLGEVVLQDSFHVWDLRQIIKKGRERRVFLFDLHLLLAKEVKDSHGKAKYIYKTKFMTSELGVTEHIEGDECKFSVWTGREPMASDCRIVLKAPSLEVKQTWVRRLREVIQETYFSGALQQPPRSPARVRPTSSQRSSRDLDDTVLDETTENLDRNSLASFGSGNTTDSDKQAEMTWVVAEHQAGGAGELSVAKGQQVEVVEPWAGRADWWVVRAPGEPAQEGAVPAHVLKPQPQPKTSPSRRPLSQPCDEALDASNSDPGGSVSAASPGKQRRGFSGRRWLGLRKPSQGKEKAPSGAQSPATAEKPAPLKKMPSDRKLKLPYAAETGRAEDGANASAGEASNAAALDEVEDDAADVELPPPMKPIQDPQAVLQAPAQPATTSIPSRASLSLEALDSNGGPADIAEIEQIVMEKMHLHNHQEQHGSAQARGGGEEPGTPPPATDSIEAILKKREYVLRELVDTEDIYVSDLRLVCEGYIRHFQDANPDPPIPEGLRDRRHRMIFGNIEAIYEWHRDKFVRDLHECVAAPELLGPLFHRFLEKRMFLYEAYCRNKPVSEYIVSEHDHYFQELRHKLGHKLQLGDLLIKPIQRIQKYHLLVKKILSYSELAKAPPEVIVALRDAVHYTDIIPKNANMMMDVGRLQGFTGNITAQGKLLMQEALVVAESTGGNDKGKELHVFLFEQCVIFSEAVGKKSQFTSPTYNYKAHVQMNKMEFEEVEGKDAFIIHSVDPNKPRQSFVCRASDPRRKGVWAATLASILQSQRMFGEALENPGAYLRELHSHSSMGEGWCGLRKTESVPPSLGARLAPELRRTQRPHAKANTINLPTTAIRSDDRKKPNAAVSPTSPPHANGLSKRPWGLKLRRGGSGGGGEPSSEGVVTELRPPELSEPATDVTAAPGGSATLACRAIAARASCAWRKTAPETRALRHGGRFAISLTPDGHATLTIHACRASDAGVYCCLITNELGGVQTSARLTVGAGGTPGVPAVRAHPGGGLVVQWDEPSPAHLEYCRVGEGEWRRATETPAAANTLALEELPAGQYSFRLVCGRSGAAGAASGAAACGGGGGWQREQFARRYSVEEEIGRGRTARVFAARDTGTGQRVALKQVSAGRGADAVREYRILSQWAHGSIVRALALFSEVPRAGGHTLVLELVGGGGLLEWAANTPALYTQQTVARHARQLLSALHWLHTHHVAHLDVRPENILVELGGAQSQLKLIDLGSAVEAGEGESAGPSAREVLPPAPAQLEFAPPECVLGRPPAPTWDAWAAGVFLYVFLTGLSPFLDESIEETTANIIKCDYCFPPEHWSGVDERAQLMIRGLLDPAPAARLTPSAALNDAWLDQAPATPLSATQLKTFLDRRRPSGHGNALHSLRSPNDT</sequence>
<dbReference type="CDD" id="cd13241">
    <property type="entry name" value="PH2_Kalirin_Trio_p63RhoGEF"/>
    <property type="match status" value="1"/>
</dbReference>
<dbReference type="Gene3D" id="2.60.40.10">
    <property type="entry name" value="Immunoglobulins"/>
    <property type="match status" value="1"/>
</dbReference>
<evidence type="ECO:0000313" key="18">
    <source>
        <dbReference type="Proteomes" id="UP001153292"/>
    </source>
</evidence>
<feature type="domain" description="DH" evidence="13">
    <location>
        <begin position="1885"/>
        <end position="2069"/>
    </location>
</feature>
<dbReference type="SUPFAM" id="SSF48065">
    <property type="entry name" value="DBL homology domain (DH-domain)"/>
    <property type="match status" value="2"/>
</dbReference>
<dbReference type="PROSITE" id="PS50003">
    <property type="entry name" value="PH_DOMAIN"/>
    <property type="match status" value="1"/>
</dbReference>
<dbReference type="CDD" id="cd00176">
    <property type="entry name" value="SPEC"/>
    <property type="match status" value="3"/>
</dbReference>
<dbReference type="SUPFAM" id="SSF48726">
    <property type="entry name" value="Immunoglobulin"/>
    <property type="match status" value="1"/>
</dbReference>
<keyword evidence="4" id="KW-0963">Cytoplasm</keyword>
<dbReference type="PROSITE" id="PS50191">
    <property type="entry name" value="CRAL_TRIO"/>
    <property type="match status" value="1"/>
</dbReference>
<dbReference type="Gene3D" id="1.10.510.10">
    <property type="entry name" value="Transferase(Phosphotransferase) domain 1"/>
    <property type="match status" value="1"/>
</dbReference>
<dbReference type="CDD" id="cd00170">
    <property type="entry name" value="SEC14"/>
    <property type="match status" value="1"/>
</dbReference>
<evidence type="ECO:0000256" key="6">
    <source>
        <dbReference type="ARBA" id="ARBA00022658"/>
    </source>
</evidence>
<feature type="region of interest" description="Disordered" evidence="10">
    <location>
        <begin position="2244"/>
        <end position="2313"/>
    </location>
</feature>
<comment type="subcellular location">
    <subcellularLocation>
        <location evidence="1">Cytoplasm</location>
    </subcellularLocation>
</comment>
<feature type="domain" description="Ig-like" evidence="16">
    <location>
        <begin position="2318"/>
        <end position="2409"/>
    </location>
</feature>
<evidence type="ECO:0000256" key="3">
    <source>
        <dbReference type="ARBA" id="ARBA00022443"/>
    </source>
</evidence>
<feature type="compositionally biased region" description="Polar residues" evidence="10">
    <location>
        <begin position="2254"/>
        <end position="2263"/>
    </location>
</feature>
<evidence type="ECO:0000256" key="1">
    <source>
        <dbReference type="ARBA" id="ARBA00004496"/>
    </source>
</evidence>
<dbReference type="PANTHER" id="PTHR22826">
    <property type="entry name" value="RHO GUANINE EXCHANGE FACTOR-RELATED"/>
    <property type="match status" value="1"/>
</dbReference>
<dbReference type="InterPro" id="IPR055251">
    <property type="entry name" value="SOS1_NGEF_PH"/>
</dbReference>
<feature type="binding site" evidence="9">
    <location>
        <position position="2539"/>
    </location>
    <ligand>
        <name>ATP</name>
        <dbReference type="ChEBI" id="CHEBI:30616"/>
    </ligand>
</feature>
<dbReference type="InterPro" id="IPR001849">
    <property type="entry name" value="PH_domain"/>
</dbReference>
<proteinExistence type="inferred from homology"/>
<dbReference type="InterPro" id="IPR007110">
    <property type="entry name" value="Ig-like_dom"/>
</dbReference>
<evidence type="ECO:0000256" key="9">
    <source>
        <dbReference type="PROSITE-ProRule" id="PRU10141"/>
    </source>
</evidence>
<feature type="region of interest" description="Disordered" evidence="10">
    <location>
        <begin position="484"/>
        <end position="503"/>
    </location>
</feature>
<keyword evidence="18" id="KW-1185">Reference proteome</keyword>
<evidence type="ECO:0000259" key="12">
    <source>
        <dbReference type="PROSITE" id="PS50003"/>
    </source>
</evidence>
<dbReference type="Pfam" id="PF22697">
    <property type="entry name" value="SOS1_NGEF_PH"/>
    <property type="match status" value="2"/>
</dbReference>
<accession>A0ABN8ED19</accession>
<dbReference type="Pfam" id="PF00621">
    <property type="entry name" value="RhoGEF"/>
    <property type="match status" value="2"/>
</dbReference>
<dbReference type="Proteomes" id="UP001153292">
    <property type="component" value="Chromosome 2"/>
</dbReference>
<keyword evidence="7" id="KW-0393">Immunoglobulin domain</keyword>
<dbReference type="InterPro" id="IPR001251">
    <property type="entry name" value="CRAL-TRIO_dom"/>
</dbReference>
<dbReference type="InterPro" id="IPR036028">
    <property type="entry name" value="SH3-like_dom_sf"/>
</dbReference>
<dbReference type="SUPFAM" id="SSF56112">
    <property type="entry name" value="Protein kinase-like (PK-like)"/>
    <property type="match status" value="1"/>
</dbReference>
<dbReference type="Gene3D" id="2.30.29.30">
    <property type="entry name" value="Pleckstrin-homology domain (PH domain)/Phosphotyrosine-binding domain (PTB)"/>
    <property type="match status" value="2"/>
</dbReference>
<keyword evidence="9" id="KW-0547">Nucleotide-binding</keyword>
<dbReference type="CDD" id="cd13240">
    <property type="entry name" value="PH1_Kalirin_Trio_like"/>
    <property type="match status" value="1"/>
</dbReference>
<evidence type="ECO:0000259" key="16">
    <source>
        <dbReference type="PROSITE" id="PS50835"/>
    </source>
</evidence>
<evidence type="ECO:0000259" key="13">
    <source>
        <dbReference type="PROSITE" id="PS50010"/>
    </source>
</evidence>
<feature type="compositionally biased region" description="Polar residues" evidence="10">
    <location>
        <begin position="1588"/>
        <end position="1600"/>
    </location>
</feature>
<dbReference type="InterPro" id="IPR036179">
    <property type="entry name" value="Ig-like_dom_sf"/>
</dbReference>
<dbReference type="Pfam" id="PF13716">
    <property type="entry name" value="CRAL_TRIO_2"/>
    <property type="match status" value="1"/>
</dbReference>
<feature type="domain" description="SH3" evidence="11">
    <location>
        <begin position="1604"/>
        <end position="1668"/>
    </location>
</feature>
<dbReference type="Pfam" id="PF07679">
    <property type="entry name" value="I-set"/>
    <property type="match status" value="1"/>
</dbReference>
<evidence type="ECO:0000256" key="2">
    <source>
        <dbReference type="ARBA" id="ARBA00006692"/>
    </source>
</evidence>
<evidence type="ECO:0000256" key="4">
    <source>
        <dbReference type="ARBA" id="ARBA00022490"/>
    </source>
</evidence>
<evidence type="ECO:0000259" key="14">
    <source>
        <dbReference type="PROSITE" id="PS50011"/>
    </source>
</evidence>
<dbReference type="SMART" id="SM00516">
    <property type="entry name" value="SEC14"/>
    <property type="match status" value="1"/>
</dbReference>
<dbReference type="PROSITE" id="PS50002">
    <property type="entry name" value="SH3"/>
    <property type="match status" value="1"/>
</dbReference>
<feature type="region of interest" description="Disordered" evidence="10">
    <location>
        <begin position="1552"/>
        <end position="1603"/>
    </location>
</feature>
<dbReference type="InterPro" id="IPR001452">
    <property type="entry name" value="SH3_domain"/>
</dbReference>
<dbReference type="PROSITE" id="PS50010">
    <property type="entry name" value="DH_2"/>
    <property type="match status" value="2"/>
</dbReference>
<dbReference type="PANTHER" id="PTHR22826:SF106">
    <property type="entry name" value="TRIO, ISOFORM A"/>
    <property type="match status" value="1"/>
</dbReference>
<dbReference type="PROSITE" id="PS50011">
    <property type="entry name" value="PROTEIN_KINASE_DOM"/>
    <property type="match status" value="1"/>
</dbReference>
<evidence type="ECO:0008006" key="19">
    <source>
        <dbReference type="Google" id="ProtNLM"/>
    </source>
</evidence>
<feature type="domain" description="CRAL-TRIO" evidence="15">
    <location>
        <begin position="10"/>
        <end position="155"/>
    </location>
</feature>
<dbReference type="Gene3D" id="1.20.58.60">
    <property type="match status" value="5"/>
</dbReference>
<dbReference type="InterPro" id="IPR035899">
    <property type="entry name" value="DBL_dom_sf"/>
</dbReference>
<dbReference type="EMBL" id="OU963895">
    <property type="protein sequence ID" value="CAH0684526.1"/>
    <property type="molecule type" value="Genomic_DNA"/>
</dbReference>
<keyword evidence="3 8" id="KW-0728">SH3 domain</keyword>
<feature type="region of interest" description="Disordered" evidence="10">
    <location>
        <begin position="1196"/>
        <end position="1241"/>
    </location>
</feature>
<feature type="domain" description="Protein kinase" evidence="14">
    <location>
        <begin position="2510"/>
        <end position="2774"/>
    </location>
</feature>
<dbReference type="InterPro" id="IPR018159">
    <property type="entry name" value="Spectrin/alpha-actinin"/>
</dbReference>
<dbReference type="SUPFAM" id="SSF46966">
    <property type="entry name" value="Spectrin repeat"/>
    <property type="match status" value="5"/>
</dbReference>
<dbReference type="InterPro" id="IPR013098">
    <property type="entry name" value="Ig_I-set"/>
</dbReference>
<reference evidence="17" key="1">
    <citation type="submission" date="2021-12" db="EMBL/GenBank/DDBJ databases">
        <authorList>
            <person name="King R."/>
        </authorList>
    </citation>
    <scope>NUCLEOTIDE SEQUENCE</scope>
</reference>
<evidence type="ECO:0000256" key="5">
    <source>
        <dbReference type="ARBA" id="ARBA00022553"/>
    </source>
</evidence>
<feature type="region of interest" description="Disordered" evidence="10">
    <location>
        <begin position="1654"/>
        <end position="1750"/>
    </location>
</feature>
<evidence type="ECO:0000256" key="7">
    <source>
        <dbReference type="ARBA" id="ARBA00023319"/>
    </source>
</evidence>
<organism evidence="17 18">
    <name type="scientific">Chilo suppressalis</name>
    <name type="common">Asiatic rice borer moth</name>
    <dbReference type="NCBI Taxonomy" id="168631"/>
    <lineage>
        <taxon>Eukaryota</taxon>
        <taxon>Metazoa</taxon>
        <taxon>Ecdysozoa</taxon>
        <taxon>Arthropoda</taxon>
        <taxon>Hexapoda</taxon>
        <taxon>Insecta</taxon>
        <taxon>Pterygota</taxon>
        <taxon>Neoptera</taxon>
        <taxon>Endopterygota</taxon>
        <taxon>Lepidoptera</taxon>
        <taxon>Glossata</taxon>
        <taxon>Ditrysia</taxon>
        <taxon>Pyraloidea</taxon>
        <taxon>Crambidae</taxon>
        <taxon>Crambinae</taxon>
        <taxon>Chilo</taxon>
    </lineage>
</organism>
<dbReference type="CDD" id="cd00160">
    <property type="entry name" value="RhoGEF"/>
    <property type="match status" value="2"/>
</dbReference>
<dbReference type="InterPro" id="IPR011993">
    <property type="entry name" value="PH-like_dom_sf"/>
</dbReference>
<dbReference type="SUPFAM" id="SSF52087">
    <property type="entry name" value="CRAL/TRIO domain"/>
    <property type="match status" value="1"/>
</dbReference>
<dbReference type="InterPro" id="IPR011009">
    <property type="entry name" value="Kinase-like_dom_sf"/>
</dbReference>
<evidence type="ECO:0000259" key="15">
    <source>
        <dbReference type="PROSITE" id="PS50191"/>
    </source>
</evidence>
<gene>
    <name evidence="17" type="ORF">CHILSU_LOCUS5305</name>
</gene>
<dbReference type="Pfam" id="PF00435">
    <property type="entry name" value="Spectrin"/>
    <property type="match status" value="2"/>
</dbReference>
<keyword evidence="9" id="KW-0067">ATP-binding</keyword>
<protein>
    <recommendedName>
        <fullName evidence="19">Non-specific serine/threonine protein kinase</fullName>
    </recommendedName>
</protein>
<evidence type="ECO:0000313" key="17">
    <source>
        <dbReference type="EMBL" id="CAH0684526.1"/>
    </source>
</evidence>
<dbReference type="CDD" id="cd00063">
    <property type="entry name" value="FN3"/>
    <property type="match status" value="1"/>
</dbReference>
<dbReference type="InterPro" id="IPR047054">
    <property type="entry name" value="Kalirin_TRIO_PH_1"/>
</dbReference>
<comment type="similarity">
    <text evidence="2">Belongs to the protein kinase superfamily. CAMK Ser/Thr protein kinase family.</text>
</comment>
<keyword evidence="5" id="KW-0597">Phosphoprotein</keyword>
<evidence type="ECO:0000256" key="10">
    <source>
        <dbReference type="SAM" id="MobiDB-lite"/>
    </source>
</evidence>
<keyword evidence="6" id="KW-0344">Guanine-nucleotide releasing factor</keyword>
<dbReference type="Gene3D" id="1.20.900.10">
    <property type="entry name" value="Dbl homology (DH) domain"/>
    <property type="match status" value="2"/>
</dbReference>
<dbReference type="InterPro" id="IPR036865">
    <property type="entry name" value="CRAL-TRIO_dom_sf"/>
</dbReference>
<dbReference type="SMART" id="SM00150">
    <property type="entry name" value="SPEC"/>
    <property type="match status" value="7"/>
</dbReference>
<dbReference type="InterPro" id="IPR051336">
    <property type="entry name" value="RhoGEF_Guanine_NuclExch_SF"/>
</dbReference>
<feature type="domain" description="PH" evidence="12">
    <location>
        <begin position="2081"/>
        <end position="2193"/>
    </location>
</feature>
<dbReference type="InterPro" id="IPR000219">
    <property type="entry name" value="DH_dom"/>
</dbReference>
<dbReference type="InterPro" id="IPR002017">
    <property type="entry name" value="Spectrin_repeat"/>
</dbReference>
<dbReference type="InterPro" id="IPR003599">
    <property type="entry name" value="Ig_sub"/>
</dbReference>
<dbReference type="Pfam" id="PF00069">
    <property type="entry name" value="Pkinase"/>
    <property type="match status" value="1"/>
</dbReference>
<feature type="domain" description="DH" evidence="13">
    <location>
        <begin position="1244"/>
        <end position="1419"/>
    </location>
</feature>
<evidence type="ECO:0000256" key="8">
    <source>
        <dbReference type="PROSITE-ProRule" id="PRU00192"/>
    </source>
</evidence>
<dbReference type="SMART" id="SM00233">
    <property type="entry name" value="PH"/>
    <property type="match status" value="2"/>
</dbReference>
<dbReference type="InterPro" id="IPR017441">
    <property type="entry name" value="Protein_kinase_ATP_BS"/>
</dbReference>
<dbReference type="Pfam" id="PF23323">
    <property type="entry name" value="Spectrin_6"/>
    <property type="match status" value="1"/>
</dbReference>
<dbReference type="PROSITE" id="PS50835">
    <property type="entry name" value="IG_LIKE"/>
    <property type="match status" value="1"/>
</dbReference>
<dbReference type="PROSITE" id="PS00107">
    <property type="entry name" value="PROTEIN_KINASE_ATP"/>
    <property type="match status" value="1"/>
</dbReference>